<proteinExistence type="predicted"/>
<feature type="transmembrane region" description="Helical" evidence="1">
    <location>
        <begin position="12"/>
        <end position="30"/>
    </location>
</feature>
<keyword evidence="1" id="KW-0472">Membrane</keyword>
<keyword evidence="3" id="KW-1185">Reference proteome</keyword>
<dbReference type="OrthoDB" id="1698689at2"/>
<dbReference type="NCBIfam" id="NF040920">
    <property type="entry name" value="CD1871A_fam"/>
    <property type="match status" value="1"/>
</dbReference>
<evidence type="ECO:0008006" key="4">
    <source>
        <dbReference type="Google" id="ProtNLM"/>
    </source>
</evidence>
<dbReference type="InterPro" id="IPR047708">
    <property type="entry name" value="CD1871A-like"/>
</dbReference>
<dbReference type="RefSeq" id="WP_159432889.1">
    <property type="nucleotide sequence ID" value="NZ_FRAH01000044.1"/>
</dbReference>
<accession>A0A1M6V8D8</accession>
<evidence type="ECO:0000313" key="2">
    <source>
        <dbReference type="EMBL" id="SHK77763.1"/>
    </source>
</evidence>
<name>A0A1M6V8D8_9FIRM</name>
<sequence length="52" mass="5878">MNCKQNTMRGGWIKYPLLLFSVGMMAYGFIRQEHLTVLKKAITICLECIGVG</sequence>
<gene>
    <name evidence="2" type="ORF">SAMN02745138_02333</name>
</gene>
<keyword evidence="1" id="KW-0812">Transmembrane</keyword>
<dbReference type="EMBL" id="FRAH01000044">
    <property type="protein sequence ID" value="SHK77763.1"/>
    <property type="molecule type" value="Genomic_DNA"/>
</dbReference>
<organism evidence="2 3">
    <name type="scientific">Anaerotignum lactatifermentans DSM 14214</name>
    <dbReference type="NCBI Taxonomy" id="1121323"/>
    <lineage>
        <taxon>Bacteria</taxon>
        <taxon>Bacillati</taxon>
        <taxon>Bacillota</taxon>
        <taxon>Clostridia</taxon>
        <taxon>Lachnospirales</taxon>
        <taxon>Anaerotignaceae</taxon>
        <taxon>Anaerotignum</taxon>
    </lineage>
</organism>
<evidence type="ECO:0000256" key="1">
    <source>
        <dbReference type="SAM" id="Phobius"/>
    </source>
</evidence>
<protein>
    <recommendedName>
        <fullName evidence="4">Thioredoxin</fullName>
    </recommendedName>
</protein>
<dbReference type="Proteomes" id="UP000183975">
    <property type="component" value="Unassembled WGS sequence"/>
</dbReference>
<reference evidence="2 3" key="1">
    <citation type="submission" date="2016-11" db="EMBL/GenBank/DDBJ databases">
        <authorList>
            <person name="Jaros S."/>
            <person name="Januszkiewicz K."/>
            <person name="Wedrychowicz H."/>
        </authorList>
    </citation>
    <scope>NUCLEOTIDE SEQUENCE [LARGE SCALE GENOMIC DNA]</scope>
    <source>
        <strain evidence="2 3">DSM 14214</strain>
    </source>
</reference>
<dbReference type="AlphaFoldDB" id="A0A1M6V8D8"/>
<evidence type="ECO:0000313" key="3">
    <source>
        <dbReference type="Proteomes" id="UP000183975"/>
    </source>
</evidence>
<keyword evidence="1" id="KW-1133">Transmembrane helix</keyword>